<dbReference type="EMBL" id="JBANRG010000154">
    <property type="protein sequence ID" value="KAK7433523.1"/>
    <property type="molecule type" value="Genomic_DNA"/>
</dbReference>
<feature type="region of interest" description="Disordered" evidence="1">
    <location>
        <begin position="154"/>
        <end position="195"/>
    </location>
</feature>
<accession>A0ABR1IIF5</accession>
<keyword evidence="2" id="KW-0472">Membrane</keyword>
<reference evidence="3 4" key="1">
    <citation type="submission" date="2024-01" db="EMBL/GenBank/DDBJ databases">
        <title>A draft genome for the cacao thread blight pathogen Marasmiellus scandens.</title>
        <authorList>
            <person name="Baruah I.K."/>
            <person name="Leung J."/>
            <person name="Bukari Y."/>
            <person name="Amoako-Attah I."/>
            <person name="Meinhardt L.W."/>
            <person name="Bailey B.A."/>
            <person name="Cohen S.P."/>
        </authorList>
    </citation>
    <scope>NUCLEOTIDE SEQUENCE [LARGE SCALE GENOMIC DNA]</scope>
    <source>
        <strain evidence="3 4">GH-19</strain>
    </source>
</reference>
<organism evidence="3 4">
    <name type="scientific">Marasmiellus scandens</name>
    <dbReference type="NCBI Taxonomy" id="2682957"/>
    <lineage>
        <taxon>Eukaryota</taxon>
        <taxon>Fungi</taxon>
        <taxon>Dikarya</taxon>
        <taxon>Basidiomycota</taxon>
        <taxon>Agaricomycotina</taxon>
        <taxon>Agaricomycetes</taxon>
        <taxon>Agaricomycetidae</taxon>
        <taxon>Agaricales</taxon>
        <taxon>Marasmiineae</taxon>
        <taxon>Omphalotaceae</taxon>
        <taxon>Marasmiellus</taxon>
    </lineage>
</organism>
<keyword evidence="2" id="KW-0812">Transmembrane</keyword>
<feature type="compositionally biased region" description="Polar residues" evidence="1">
    <location>
        <begin position="154"/>
        <end position="164"/>
    </location>
</feature>
<feature type="compositionally biased region" description="Basic and acidic residues" evidence="1">
    <location>
        <begin position="168"/>
        <end position="184"/>
    </location>
</feature>
<evidence type="ECO:0000256" key="1">
    <source>
        <dbReference type="SAM" id="MobiDB-lite"/>
    </source>
</evidence>
<keyword evidence="4" id="KW-1185">Reference proteome</keyword>
<evidence type="ECO:0000313" key="3">
    <source>
        <dbReference type="EMBL" id="KAK7433523.1"/>
    </source>
</evidence>
<keyword evidence="2" id="KW-1133">Transmembrane helix</keyword>
<dbReference type="Proteomes" id="UP001498398">
    <property type="component" value="Unassembled WGS sequence"/>
</dbReference>
<proteinExistence type="predicted"/>
<evidence type="ECO:0008006" key="5">
    <source>
        <dbReference type="Google" id="ProtNLM"/>
    </source>
</evidence>
<gene>
    <name evidence="3" type="ORF">VKT23_020747</name>
</gene>
<sequence length="708" mass="79155">MNQSQLFTFLTTMTGARELSKNLPTRRWTLITPQSSCVQVTSLIPRPCNPFLPALVRRIRGPLYTQKTTSLGLVHHLGRVLPIPPSLDIFLLLVTLLGPLLRGVLAELLLHPALEHLYTTIVFGHILQFPFLLRSASPSAQVALPIAQTPTPSHASASHVSLANSPVVRDDPPRTRITIRRDTGAPDGGAQGHDIELTTSPVQEGHSAVENLSITRSSLLERELRNEYPHFQPIIPESNSRYDGKATVPADPTEYPIEPLTTYFGRKVPEGWRELLHPEGARYFCYLEKSVYTDANILDDQVLSKIMSFITEIFDFCGMKLPPAAHLVLIPEIGESHSTCAYYCVDHSRRSIFWLDHFTFSHSDFYICHTVKGATDPSHIRHEIESQYWYHCNQYPHSFGLTPILVDELRDIIMHWIDSLTSMTGTAPYSVEDLQSMLSLVNSFRKNTSTGGCVSAYSRLMHIFCRHRFTYFHGQPAVRLDFDRSAHEAPDVPLQSWLLNLLSPLMFSTPDIYYNALDRIWVDRMIHQATWAKFINGMKDEWQELILFGTVLLNANVAFLAIQSIDIGPDGDPQRSPAQIGSYMSVVATLGSIILGLFLARKHRVKPKESAEDAAGFLNTWSPEERGRSEVRIGLETLAILYSVPYALLMWGVILFLGVPGSSPLFSYYGAYSRLLPGISLVRGRASGRASLPSSAGCCLTCARKLGC</sequence>
<feature type="transmembrane region" description="Helical" evidence="2">
    <location>
        <begin position="638"/>
        <end position="659"/>
    </location>
</feature>
<name>A0ABR1IIF5_9AGAR</name>
<comment type="caution">
    <text evidence="3">The sequence shown here is derived from an EMBL/GenBank/DDBJ whole genome shotgun (WGS) entry which is preliminary data.</text>
</comment>
<evidence type="ECO:0000313" key="4">
    <source>
        <dbReference type="Proteomes" id="UP001498398"/>
    </source>
</evidence>
<protein>
    <recommendedName>
        <fullName evidence="5">WW domain-containing protein</fullName>
    </recommendedName>
</protein>
<feature type="transmembrane region" description="Helical" evidence="2">
    <location>
        <begin position="580"/>
        <end position="600"/>
    </location>
</feature>
<evidence type="ECO:0000256" key="2">
    <source>
        <dbReference type="SAM" id="Phobius"/>
    </source>
</evidence>